<dbReference type="EMBL" id="LFYR01000619">
    <property type="protein sequence ID" value="KMZ72871.1"/>
    <property type="molecule type" value="Genomic_DNA"/>
</dbReference>
<evidence type="ECO:0000313" key="3">
    <source>
        <dbReference type="EMBL" id="KMZ72871.1"/>
    </source>
</evidence>
<evidence type="ECO:0000313" key="4">
    <source>
        <dbReference type="Proteomes" id="UP000036987"/>
    </source>
</evidence>
<organism evidence="3 4">
    <name type="scientific">Zostera marina</name>
    <name type="common">Eelgrass</name>
    <dbReference type="NCBI Taxonomy" id="29655"/>
    <lineage>
        <taxon>Eukaryota</taxon>
        <taxon>Viridiplantae</taxon>
        <taxon>Streptophyta</taxon>
        <taxon>Embryophyta</taxon>
        <taxon>Tracheophyta</taxon>
        <taxon>Spermatophyta</taxon>
        <taxon>Magnoliopsida</taxon>
        <taxon>Liliopsida</taxon>
        <taxon>Zosteraceae</taxon>
        <taxon>Zostera</taxon>
    </lineage>
</organism>
<reference evidence="4" key="1">
    <citation type="journal article" date="2016" name="Nature">
        <title>The genome of the seagrass Zostera marina reveals angiosperm adaptation to the sea.</title>
        <authorList>
            <person name="Olsen J.L."/>
            <person name="Rouze P."/>
            <person name="Verhelst B."/>
            <person name="Lin Y.-C."/>
            <person name="Bayer T."/>
            <person name="Collen J."/>
            <person name="Dattolo E."/>
            <person name="De Paoli E."/>
            <person name="Dittami S."/>
            <person name="Maumus F."/>
            <person name="Michel G."/>
            <person name="Kersting A."/>
            <person name="Lauritano C."/>
            <person name="Lohaus R."/>
            <person name="Toepel M."/>
            <person name="Tonon T."/>
            <person name="Vanneste K."/>
            <person name="Amirebrahimi M."/>
            <person name="Brakel J."/>
            <person name="Bostroem C."/>
            <person name="Chovatia M."/>
            <person name="Grimwood J."/>
            <person name="Jenkins J.W."/>
            <person name="Jueterbock A."/>
            <person name="Mraz A."/>
            <person name="Stam W.T."/>
            <person name="Tice H."/>
            <person name="Bornberg-Bauer E."/>
            <person name="Green P.J."/>
            <person name="Pearson G.A."/>
            <person name="Procaccini G."/>
            <person name="Duarte C.M."/>
            <person name="Schmutz J."/>
            <person name="Reusch T.B.H."/>
            <person name="Van de Peer Y."/>
        </authorList>
    </citation>
    <scope>NUCLEOTIDE SEQUENCE [LARGE SCALE GENOMIC DNA]</scope>
    <source>
        <strain evidence="4">cv. Finnish</strain>
    </source>
</reference>
<dbReference type="GO" id="GO:0015706">
    <property type="term" value="P:nitrate transmembrane transport"/>
    <property type="evidence" value="ECO:0000318"/>
    <property type="project" value="GO_Central"/>
</dbReference>
<dbReference type="OrthoDB" id="2016548at2759"/>
<keyword evidence="1" id="KW-1133">Transmembrane helix</keyword>
<feature type="transmembrane region" description="Helical" evidence="1">
    <location>
        <begin position="179"/>
        <end position="200"/>
    </location>
</feature>
<protein>
    <submittedName>
        <fullName evidence="3">Putative plastid Nitrite Transporter</fullName>
    </submittedName>
</protein>
<dbReference type="InterPro" id="IPR058581">
    <property type="entry name" value="TM_HPP"/>
</dbReference>
<keyword evidence="1" id="KW-0472">Membrane</keyword>
<feature type="transmembrane region" description="Helical" evidence="1">
    <location>
        <begin position="116"/>
        <end position="134"/>
    </location>
</feature>
<dbReference type="Proteomes" id="UP000036987">
    <property type="component" value="Unassembled WGS sequence"/>
</dbReference>
<dbReference type="Pfam" id="PF04982">
    <property type="entry name" value="TM_HPP"/>
    <property type="match status" value="1"/>
</dbReference>
<dbReference type="GO" id="GO:0015112">
    <property type="term" value="F:nitrate transmembrane transporter activity"/>
    <property type="evidence" value="ECO:0000318"/>
    <property type="project" value="GO_Central"/>
</dbReference>
<sequence>MVVVMMASGIKISTTHILHHHRRPYGRRRGVIVCAGQDWWKFPRLEKTGGVSSPSISLSDILWPSAGAFAAMAALGRLDQMIAHKGVTFTIAPLGAVCAVLFTTPSSPAAKRKNMFMAQIACGLIGVLALAAFGPGWVARSFGVAASVAFMITTGAVHPPAASLPILFIDAAMFHQLQFWYLLFPGATGCILLCLVQEMVMYMKANFRF</sequence>
<dbReference type="PANTHER" id="PTHR33741">
    <property type="entry name" value="TRANSMEMBRANE PROTEIN DDB_G0269096-RELATED"/>
    <property type="match status" value="1"/>
</dbReference>
<dbReference type="OMA" id="DIFWPSA"/>
<evidence type="ECO:0000259" key="2">
    <source>
        <dbReference type="Pfam" id="PF04982"/>
    </source>
</evidence>
<gene>
    <name evidence="3" type="ORF">ZOSMA_159G00360</name>
</gene>
<proteinExistence type="predicted"/>
<keyword evidence="4" id="KW-1185">Reference proteome</keyword>
<feature type="transmembrane region" description="Helical" evidence="1">
    <location>
        <begin position="86"/>
        <end position="104"/>
    </location>
</feature>
<dbReference type="InterPro" id="IPR007065">
    <property type="entry name" value="HPP"/>
</dbReference>
<feature type="transmembrane region" description="Helical" evidence="1">
    <location>
        <begin position="141"/>
        <end position="159"/>
    </location>
</feature>
<accession>A0A0K9PV42</accession>
<comment type="caution">
    <text evidence="3">The sequence shown here is derived from an EMBL/GenBank/DDBJ whole genome shotgun (WGS) entry which is preliminary data.</text>
</comment>
<name>A0A0K9PV42_ZOSMR</name>
<dbReference type="PANTHER" id="PTHR33741:SF1">
    <property type="entry name" value="HPP FAMILY PROTEIN, EXPRESSED"/>
    <property type="match status" value="1"/>
</dbReference>
<feature type="domain" description="HPP transmembrane region" evidence="2">
    <location>
        <begin position="54"/>
        <end position="202"/>
    </location>
</feature>
<dbReference type="AlphaFoldDB" id="A0A0K9PV42"/>
<evidence type="ECO:0000256" key="1">
    <source>
        <dbReference type="SAM" id="Phobius"/>
    </source>
</evidence>
<keyword evidence="1" id="KW-0812">Transmembrane</keyword>